<evidence type="ECO:0000256" key="13">
    <source>
        <dbReference type="SAM" id="Phobius"/>
    </source>
</evidence>
<dbReference type="Gene3D" id="3.30.450.40">
    <property type="match status" value="2"/>
</dbReference>
<organism evidence="16 17">
    <name type="scientific">Variovorax defluvii</name>
    <dbReference type="NCBI Taxonomy" id="913761"/>
    <lineage>
        <taxon>Bacteria</taxon>
        <taxon>Pseudomonadati</taxon>
        <taxon>Pseudomonadota</taxon>
        <taxon>Betaproteobacteria</taxon>
        <taxon>Burkholderiales</taxon>
        <taxon>Comamonadaceae</taxon>
        <taxon>Variovorax</taxon>
    </lineage>
</organism>
<evidence type="ECO:0000313" key="16">
    <source>
        <dbReference type="EMBL" id="GAA4338207.1"/>
    </source>
</evidence>
<dbReference type="PRINTS" id="PR00344">
    <property type="entry name" value="BCTRLSENSOR"/>
</dbReference>
<feature type="domain" description="HAMP" evidence="15">
    <location>
        <begin position="304"/>
        <end position="356"/>
    </location>
</feature>
<dbReference type="SMART" id="SM00387">
    <property type="entry name" value="HATPase_c"/>
    <property type="match status" value="1"/>
</dbReference>
<proteinExistence type="predicted"/>
<evidence type="ECO:0000256" key="12">
    <source>
        <dbReference type="SAM" id="Coils"/>
    </source>
</evidence>
<comment type="catalytic activity">
    <reaction evidence="1">
        <text>ATP + protein L-histidine = ADP + protein N-phospho-L-histidine.</text>
        <dbReference type="EC" id="2.7.13.3"/>
    </reaction>
</comment>
<comment type="subcellular location">
    <subcellularLocation>
        <location evidence="2">Cell membrane</location>
        <topology evidence="2">Multi-pass membrane protein</topology>
    </subcellularLocation>
</comment>
<dbReference type="InterPro" id="IPR050736">
    <property type="entry name" value="Sensor_HK_Regulatory"/>
</dbReference>
<dbReference type="CDD" id="cd00082">
    <property type="entry name" value="HisKA"/>
    <property type="match status" value="1"/>
</dbReference>
<dbReference type="SMART" id="SM00065">
    <property type="entry name" value="GAF"/>
    <property type="match status" value="2"/>
</dbReference>
<dbReference type="InterPro" id="IPR033479">
    <property type="entry name" value="dCache_1"/>
</dbReference>
<evidence type="ECO:0000256" key="3">
    <source>
        <dbReference type="ARBA" id="ARBA00012438"/>
    </source>
</evidence>
<dbReference type="InterPro" id="IPR036890">
    <property type="entry name" value="HATPase_C_sf"/>
</dbReference>
<dbReference type="PROSITE" id="PS50885">
    <property type="entry name" value="HAMP"/>
    <property type="match status" value="1"/>
</dbReference>
<dbReference type="CDD" id="cd18773">
    <property type="entry name" value="PDC1_HK_sensor"/>
    <property type="match status" value="1"/>
</dbReference>
<dbReference type="PANTHER" id="PTHR43711:SF31">
    <property type="entry name" value="HISTIDINE KINASE"/>
    <property type="match status" value="1"/>
</dbReference>
<dbReference type="PANTHER" id="PTHR43711">
    <property type="entry name" value="TWO-COMPONENT HISTIDINE KINASE"/>
    <property type="match status" value="1"/>
</dbReference>
<gene>
    <name evidence="16" type="ORF">GCM10023165_16730</name>
</gene>
<evidence type="ECO:0000313" key="17">
    <source>
        <dbReference type="Proteomes" id="UP001500975"/>
    </source>
</evidence>
<keyword evidence="4" id="KW-1003">Cell membrane</keyword>
<evidence type="ECO:0000256" key="11">
    <source>
        <dbReference type="ARBA" id="ARBA00023136"/>
    </source>
</evidence>
<evidence type="ECO:0000256" key="5">
    <source>
        <dbReference type="ARBA" id="ARBA00022553"/>
    </source>
</evidence>
<dbReference type="InterPro" id="IPR005467">
    <property type="entry name" value="His_kinase_dom"/>
</dbReference>
<evidence type="ECO:0000256" key="1">
    <source>
        <dbReference type="ARBA" id="ARBA00000085"/>
    </source>
</evidence>
<dbReference type="SUPFAM" id="SSF55874">
    <property type="entry name" value="ATPase domain of HSP90 chaperone/DNA topoisomerase II/histidine kinase"/>
    <property type="match status" value="1"/>
</dbReference>
<dbReference type="RefSeq" id="WP_345537161.1">
    <property type="nucleotide sequence ID" value="NZ_BAABGJ010000013.1"/>
</dbReference>
<feature type="domain" description="Histidine kinase" evidence="14">
    <location>
        <begin position="734"/>
        <end position="954"/>
    </location>
</feature>
<dbReference type="InterPro" id="IPR003594">
    <property type="entry name" value="HATPase_dom"/>
</dbReference>
<feature type="coiled-coil region" evidence="12">
    <location>
        <begin position="341"/>
        <end position="368"/>
    </location>
</feature>
<name>A0ABP8HED6_9BURK</name>
<evidence type="ECO:0000256" key="6">
    <source>
        <dbReference type="ARBA" id="ARBA00022679"/>
    </source>
</evidence>
<dbReference type="CDD" id="cd16922">
    <property type="entry name" value="HATPase_EvgS-ArcB-TorS-like"/>
    <property type="match status" value="1"/>
</dbReference>
<dbReference type="EC" id="2.7.13.3" evidence="3"/>
<keyword evidence="5" id="KW-0597">Phosphoprotein</keyword>
<keyword evidence="8" id="KW-0418">Kinase</keyword>
<feature type="transmembrane region" description="Helical" evidence="13">
    <location>
        <begin position="12"/>
        <end position="35"/>
    </location>
</feature>
<evidence type="ECO:0000259" key="14">
    <source>
        <dbReference type="PROSITE" id="PS50109"/>
    </source>
</evidence>
<dbReference type="EMBL" id="BAABGJ010000013">
    <property type="protein sequence ID" value="GAA4338207.1"/>
    <property type="molecule type" value="Genomic_DNA"/>
</dbReference>
<keyword evidence="11 13" id="KW-0472">Membrane</keyword>
<dbReference type="Gene3D" id="3.30.565.10">
    <property type="entry name" value="Histidine kinase-like ATPase, C-terminal domain"/>
    <property type="match status" value="1"/>
</dbReference>
<keyword evidence="12" id="KW-0175">Coiled coil</keyword>
<dbReference type="Pfam" id="PF00672">
    <property type="entry name" value="HAMP"/>
    <property type="match status" value="1"/>
</dbReference>
<evidence type="ECO:0000256" key="9">
    <source>
        <dbReference type="ARBA" id="ARBA00022989"/>
    </source>
</evidence>
<dbReference type="CDD" id="cd06225">
    <property type="entry name" value="HAMP"/>
    <property type="match status" value="1"/>
</dbReference>
<evidence type="ECO:0000256" key="2">
    <source>
        <dbReference type="ARBA" id="ARBA00004651"/>
    </source>
</evidence>
<dbReference type="InterPro" id="IPR036097">
    <property type="entry name" value="HisK_dim/P_sf"/>
</dbReference>
<dbReference type="SUPFAM" id="SSF47384">
    <property type="entry name" value="Homodimeric domain of signal transducing histidine kinase"/>
    <property type="match status" value="1"/>
</dbReference>
<dbReference type="InterPro" id="IPR004358">
    <property type="entry name" value="Sig_transdc_His_kin-like_C"/>
</dbReference>
<keyword evidence="7 13" id="KW-0812">Transmembrane</keyword>
<sequence>MARRWHLFPKYALLIIALVGGMLVASGAVVIYFSYRENQEHVIALQAEKAQAAATRIEQYVLNIEHQLGWTALPRPEAPGTEPREARYIEYLKLLRQVPPITDVAWIDGAGREQLRVSRLAMNEVGSGIDRSADPGFRSATGGRMWFGPVYFRLDTEPYMTLARPAGQGGGVTTADVNLKFVWEVVSRIQVGAKGLAYVVDANGTLIAHPDISLVLKKTDMGALPQVAARLRPNSDAAQQAARDLSGQRVLATHTPIPTLGWTVFVESPRAEAFAPLYAMLQRMGLVLVLALLVSMAATFFLARALVRPLRALQAGAARIGAGELDRRIEVHTGDELEGLADQFNAMAAQLRESYAQLERKVELRTAELSEALAFQTAISGVLRVISESPNDVQPVFEAILDSAMRLLGSKTASVLRYDGRLLHRVAQRNWSPLAIEDAGRYYPGPPDSRMLSGRVIAARAVVTIDDASADPGYDPDTARAGGWRRMLGAPLLKDGAPIGVIVVAWGEPGPTPQRQIDLLETFAGQAAIAIENLRLMNETKEALAQQTATAEVLRVISSSVADEKPAFDAILDGCQRFFAATGMGIALLDEGGTLHNGGFRGARESLLKAMVGAFPRPLAGSATGQAICERRVVHYADALGAADAPVPLRHVAEAAGNFSIAIAPMLWDQRGVGAVLVLRDPPNAFTDKELALLKTFADQAVIAIQNARLFAEIEEKSRQLALANQHKSEFLANMSHELRTPLNAIIGFSEVLAEQMFGKVNDKQLEYLKDIHASGHHLLSLINDILDLSKIEAGRMELDLSSFDLPMLLDNSTTLVRERALRHGLTLAQDIDLRLGEWVADARKLKQVVVNLLSNAVKFTPAGGRITLRAHALGDEAVEIAVIDTGVGIPPDQQALVFEEFRQAAGDYLRKAEGTGLGLPLAKRFVELHGGTLWVESAPGEGSTFTFTLPRRTLDGPIQERD</sequence>
<dbReference type="SMART" id="SM00388">
    <property type="entry name" value="HisKA"/>
    <property type="match status" value="1"/>
</dbReference>
<dbReference type="Gene3D" id="1.10.287.130">
    <property type="match status" value="1"/>
</dbReference>
<evidence type="ECO:0000256" key="8">
    <source>
        <dbReference type="ARBA" id="ARBA00022777"/>
    </source>
</evidence>
<protein>
    <recommendedName>
        <fullName evidence="3">histidine kinase</fullName>
        <ecNumber evidence="3">2.7.13.3</ecNumber>
    </recommendedName>
</protein>
<dbReference type="Pfam" id="PF02518">
    <property type="entry name" value="HATPase_c"/>
    <property type="match status" value="1"/>
</dbReference>
<dbReference type="Proteomes" id="UP001500975">
    <property type="component" value="Unassembled WGS sequence"/>
</dbReference>
<accession>A0ABP8HED6</accession>
<evidence type="ECO:0000256" key="7">
    <source>
        <dbReference type="ARBA" id="ARBA00022692"/>
    </source>
</evidence>
<dbReference type="Pfam" id="PF13185">
    <property type="entry name" value="GAF_2"/>
    <property type="match status" value="2"/>
</dbReference>
<dbReference type="InterPro" id="IPR003660">
    <property type="entry name" value="HAMP_dom"/>
</dbReference>
<feature type="transmembrane region" description="Helical" evidence="13">
    <location>
        <begin position="284"/>
        <end position="303"/>
    </location>
</feature>
<dbReference type="Gene3D" id="3.30.450.20">
    <property type="entry name" value="PAS domain"/>
    <property type="match status" value="1"/>
</dbReference>
<keyword evidence="17" id="KW-1185">Reference proteome</keyword>
<dbReference type="Pfam" id="PF00512">
    <property type="entry name" value="HisKA"/>
    <property type="match status" value="1"/>
</dbReference>
<dbReference type="PROSITE" id="PS50109">
    <property type="entry name" value="HIS_KIN"/>
    <property type="match status" value="1"/>
</dbReference>
<dbReference type="SUPFAM" id="SSF158472">
    <property type="entry name" value="HAMP domain-like"/>
    <property type="match status" value="1"/>
</dbReference>
<comment type="caution">
    <text evidence="16">The sequence shown here is derived from an EMBL/GenBank/DDBJ whole genome shotgun (WGS) entry which is preliminary data.</text>
</comment>
<evidence type="ECO:0000256" key="10">
    <source>
        <dbReference type="ARBA" id="ARBA00023012"/>
    </source>
</evidence>
<dbReference type="InterPro" id="IPR029016">
    <property type="entry name" value="GAF-like_dom_sf"/>
</dbReference>
<reference evidence="17" key="1">
    <citation type="journal article" date="2019" name="Int. J. Syst. Evol. Microbiol.">
        <title>The Global Catalogue of Microorganisms (GCM) 10K type strain sequencing project: providing services to taxonomists for standard genome sequencing and annotation.</title>
        <authorList>
            <consortium name="The Broad Institute Genomics Platform"/>
            <consortium name="The Broad Institute Genome Sequencing Center for Infectious Disease"/>
            <person name="Wu L."/>
            <person name="Ma J."/>
        </authorList>
    </citation>
    <scope>NUCLEOTIDE SEQUENCE [LARGE SCALE GENOMIC DNA]</scope>
    <source>
        <strain evidence="17">JCM 17804</strain>
    </source>
</reference>
<dbReference type="CDD" id="cd12912">
    <property type="entry name" value="PDC2_MCP_like"/>
    <property type="match status" value="1"/>
</dbReference>
<keyword evidence="10" id="KW-0902">Two-component regulatory system</keyword>
<dbReference type="Pfam" id="PF02743">
    <property type="entry name" value="dCache_1"/>
    <property type="match status" value="1"/>
</dbReference>
<dbReference type="SMART" id="SM00304">
    <property type="entry name" value="HAMP"/>
    <property type="match status" value="1"/>
</dbReference>
<dbReference type="InterPro" id="IPR003018">
    <property type="entry name" value="GAF"/>
</dbReference>
<evidence type="ECO:0000259" key="15">
    <source>
        <dbReference type="PROSITE" id="PS50885"/>
    </source>
</evidence>
<keyword evidence="9 13" id="KW-1133">Transmembrane helix</keyword>
<keyword evidence="6" id="KW-0808">Transferase</keyword>
<dbReference type="SUPFAM" id="SSF55781">
    <property type="entry name" value="GAF domain-like"/>
    <property type="match status" value="2"/>
</dbReference>
<dbReference type="InterPro" id="IPR003661">
    <property type="entry name" value="HisK_dim/P_dom"/>
</dbReference>
<dbReference type="Gene3D" id="6.10.340.10">
    <property type="match status" value="1"/>
</dbReference>
<evidence type="ECO:0000256" key="4">
    <source>
        <dbReference type="ARBA" id="ARBA00022475"/>
    </source>
</evidence>